<feature type="compositionally biased region" description="Basic residues" evidence="3">
    <location>
        <begin position="496"/>
        <end position="505"/>
    </location>
</feature>
<feature type="region of interest" description="Disordered" evidence="3">
    <location>
        <begin position="261"/>
        <end position="356"/>
    </location>
</feature>
<dbReference type="AlphaFoldDB" id="A0A067Q1A5"/>
<evidence type="ECO:0000256" key="2">
    <source>
        <dbReference type="ARBA" id="ARBA00023242"/>
    </source>
</evidence>
<evidence type="ECO:0000256" key="3">
    <source>
        <dbReference type="SAM" id="MobiDB-lite"/>
    </source>
</evidence>
<dbReference type="GO" id="GO:0005634">
    <property type="term" value="C:nucleus"/>
    <property type="evidence" value="ECO:0007669"/>
    <property type="project" value="UniProtKB-SubCell"/>
</dbReference>
<dbReference type="OrthoDB" id="3270344at2759"/>
<protein>
    <submittedName>
        <fullName evidence="4">Uncharacterized protein</fullName>
    </submittedName>
</protein>
<evidence type="ECO:0000313" key="4">
    <source>
        <dbReference type="EMBL" id="KDQ57282.1"/>
    </source>
</evidence>
<accession>A0A067Q1A5</accession>
<dbReference type="EMBL" id="KL197720">
    <property type="protein sequence ID" value="KDQ57282.1"/>
    <property type="molecule type" value="Genomic_DNA"/>
</dbReference>
<feature type="region of interest" description="Disordered" evidence="3">
    <location>
        <begin position="1"/>
        <end position="31"/>
    </location>
</feature>
<feature type="compositionally biased region" description="Acidic residues" evidence="3">
    <location>
        <begin position="455"/>
        <end position="476"/>
    </location>
</feature>
<dbReference type="GO" id="GO:0006355">
    <property type="term" value="P:regulation of DNA-templated transcription"/>
    <property type="evidence" value="ECO:0007669"/>
    <property type="project" value="InterPro"/>
</dbReference>
<feature type="region of interest" description="Disordered" evidence="3">
    <location>
        <begin position="425"/>
        <end position="576"/>
    </location>
</feature>
<keyword evidence="2" id="KW-0539">Nucleus</keyword>
<dbReference type="InterPro" id="IPR000637">
    <property type="entry name" value="HMGI/Y_DNA-bd_CS"/>
</dbReference>
<evidence type="ECO:0000313" key="5">
    <source>
        <dbReference type="Proteomes" id="UP000027265"/>
    </source>
</evidence>
<dbReference type="PROSITE" id="PS00354">
    <property type="entry name" value="HMGI_Y"/>
    <property type="match status" value="1"/>
</dbReference>
<sequence>MDGQEQGFETPPRPSDDPVNGSAPVDPPTGEYATGRVICEFCGAGISFRDEATGGFTLKHWDAHRASCVASVQPAPDSATPAILLPPTHPSSASPLTATSALLSPTVTASPGAPSKRRRAKRTEEERISYLRTDPYVAQFEAYRVLCANCSKWIRLRPNSTYCSIPWDAHRKSCLARKGLGGLKASSSALGPDGIAPADPRSTIFSRDPEVRKFDGERVLCNMCAVWVSLNPDTEEGEAGGAEDADNDFGVKRWLRHRAACEEEQRNRPSTSRASGGPVSPVARNNGLVPALSQPVSSTTADLIDPRLSGEGPPSTSSTISEPITPPSSFDQLPLNTPIATEAPSSPVNSNTKTPTRRLNAEQRAAFLRADPLIGQVEANRVYCTLCEKWVQLRQDSSYCAYPWVMHRGKCLRRAQRRAQKAAEMAEMKARQEELQRQRNEQKGTVATAGHLEPEIVEPEMEVEDPESEEGVESEEEALRERRREKKKKVMLEKKAAKKRGRGRPRKEERSVRGTDGSGESGRDEEADVEMDELEDGDGTEVDVKRVRQKKRRRVVSDESDADMEDGHGSSVNASPMHARVPRGLAELKTPNGRRDQLTIPTLVSFLNISMPPRKHSHYDREEVTAALEGLWSVNGDVIGRAGITS</sequence>
<name>A0A067Q1A5_9AGAM</name>
<dbReference type="STRING" id="933084.A0A067Q1A5"/>
<evidence type="ECO:0000256" key="1">
    <source>
        <dbReference type="ARBA" id="ARBA00004123"/>
    </source>
</evidence>
<feature type="region of interest" description="Disordered" evidence="3">
    <location>
        <begin position="102"/>
        <end position="124"/>
    </location>
</feature>
<gene>
    <name evidence="4" type="ORF">JAAARDRAFT_47872</name>
</gene>
<dbReference type="InParanoid" id="A0A067Q1A5"/>
<feature type="compositionally biased region" description="Acidic residues" evidence="3">
    <location>
        <begin position="523"/>
        <end position="541"/>
    </location>
</feature>
<reference evidence="5" key="1">
    <citation type="journal article" date="2014" name="Proc. Natl. Acad. Sci. U.S.A.">
        <title>Extensive sampling of basidiomycete genomes demonstrates inadequacy of the white-rot/brown-rot paradigm for wood decay fungi.</title>
        <authorList>
            <person name="Riley R."/>
            <person name="Salamov A.A."/>
            <person name="Brown D.W."/>
            <person name="Nagy L.G."/>
            <person name="Floudas D."/>
            <person name="Held B.W."/>
            <person name="Levasseur A."/>
            <person name="Lombard V."/>
            <person name="Morin E."/>
            <person name="Otillar R."/>
            <person name="Lindquist E.A."/>
            <person name="Sun H."/>
            <person name="LaButti K.M."/>
            <person name="Schmutz J."/>
            <person name="Jabbour D."/>
            <person name="Luo H."/>
            <person name="Baker S.E."/>
            <person name="Pisabarro A.G."/>
            <person name="Walton J.D."/>
            <person name="Blanchette R.A."/>
            <person name="Henrissat B."/>
            <person name="Martin F."/>
            <person name="Cullen D."/>
            <person name="Hibbett D.S."/>
            <person name="Grigoriev I.V."/>
        </authorList>
    </citation>
    <scope>NUCLEOTIDE SEQUENCE [LARGE SCALE GENOMIC DNA]</scope>
    <source>
        <strain evidence="5">MUCL 33604</strain>
    </source>
</reference>
<feature type="compositionally biased region" description="Polar residues" evidence="3">
    <location>
        <begin position="330"/>
        <end position="354"/>
    </location>
</feature>
<feature type="compositionally biased region" description="Basic and acidic residues" evidence="3">
    <location>
        <begin position="425"/>
        <end position="442"/>
    </location>
</feature>
<comment type="subcellular location">
    <subcellularLocation>
        <location evidence="1">Nucleus</location>
    </subcellularLocation>
</comment>
<dbReference type="HOGENOM" id="CLU_009185_0_0_1"/>
<organism evidence="4 5">
    <name type="scientific">Jaapia argillacea MUCL 33604</name>
    <dbReference type="NCBI Taxonomy" id="933084"/>
    <lineage>
        <taxon>Eukaryota</taxon>
        <taxon>Fungi</taxon>
        <taxon>Dikarya</taxon>
        <taxon>Basidiomycota</taxon>
        <taxon>Agaricomycotina</taxon>
        <taxon>Agaricomycetes</taxon>
        <taxon>Agaricomycetidae</taxon>
        <taxon>Jaapiales</taxon>
        <taxon>Jaapiaceae</taxon>
        <taxon>Jaapia</taxon>
    </lineage>
</organism>
<keyword evidence="5" id="KW-1185">Reference proteome</keyword>
<dbReference type="Proteomes" id="UP000027265">
    <property type="component" value="Unassembled WGS sequence"/>
</dbReference>
<proteinExistence type="predicted"/>
<feature type="compositionally biased region" description="Low complexity" evidence="3">
    <location>
        <begin position="309"/>
        <end position="329"/>
    </location>
</feature>